<sequence>MILALDTVFDQCSIALMNQGLLLDEMTATGSRLQTQQILPMLNSMLTKHNKIVSDITAIAFNRGPGAFSGIRINTAVAQALAFAHDLPCLPVSSLQAVAQCAYLQHDLEHVYAVLDARMNQVYFAEFILNNHVMSLVGDEILLDYAKITAKNLPLVGNGAMLLTPLDGQICQNVQPTAKIIAMLGRSVQQQGRAVTAEHALPVYLRHNAWKTLAEQGKL</sequence>
<dbReference type="EMBL" id="ANIN01000001">
    <property type="protein sequence ID" value="ELA09666.1"/>
    <property type="molecule type" value="Genomic_DNA"/>
</dbReference>
<dbReference type="GO" id="GO:0002949">
    <property type="term" value="P:tRNA threonylcarbamoyladenosine modification"/>
    <property type="evidence" value="ECO:0007669"/>
    <property type="project" value="InterPro"/>
</dbReference>
<dbReference type="GO" id="GO:0005829">
    <property type="term" value="C:cytosol"/>
    <property type="evidence" value="ECO:0007669"/>
    <property type="project" value="TreeGrafter"/>
</dbReference>
<evidence type="ECO:0000256" key="1">
    <source>
        <dbReference type="ARBA" id="ARBA00010493"/>
    </source>
</evidence>
<evidence type="ECO:0000259" key="4">
    <source>
        <dbReference type="Pfam" id="PF00814"/>
    </source>
</evidence>
<dbReference type="InterPro" id="IPR000905">
    <property type="entry name" value="Gcp-like_dom"/>
</dbReference>
<dbReference type="RefSeq" id="WP_009767484.1">
    <property type="nucleotide sequence ID" value="NZ_ANIN01000001.1"/>
</dbReference>
<dbReference type="PATRIC" id="fig|1230338.3.peg.1009"/>
<dbReference type="PANTHER" id="PTHR11735">
    <property type="entry name" value="TRNA N6-ADENOSINE THREONYLCARBAMOYLTRANSFERASE"/>
    <property type="match status" value="1"/>
</dbReference>
<dbReference type="GO" id="GO:0006508">
    <property type="term" value="P:proteolysis"/>
    <property type="evidence" value="ECO:0007669"/>
    <property type="project" value="UniProtKB-KW"/>
</dbReference>
<evidence type="ECO:0000313" key="6">
    <source>
        <dbReference type="Proteomes" id="UP000023795"/>
    </source>
</evidence>
<dbReference type="STRING" id="1230338.MOMA_04650"/>
<dbReference type="Proteomes" id="UP000023795">
    <property type="component" value="Unassembled WGS sequence"/>
</dbReference>
<dbReference type="eggNOG" id="COG1214">
    <property type="taxonomic scope" value="Bacteria"/>
</dbReference>
<evidence type="ECO:0000313" key="5">
    <source>
        <dbReference type="EMBL" id="ELA09666.1"/>
    </source>
</evidence>
<dbReference type="Gene3D" id="3.30.420.40">
    <property type="match status" value="2"/>
</dbReference>
<feature type="domain" description="Gcp-like" evidence="4">
    <location>
        <begin position="31"/>
        <end position="148"/>
    </location>
</feature>
<dbReference type="OrthoDB" id="9809995at2"/>
<protein>
    <recommendedName>
        <fullName evidence="2">tRNA threonylcarbamoyladenosine biosynthesis protein TsaB</fullName>
    </recommendedName>
    <alternativeName>
        <fullName evidence="3">t(6)A37 threonylcarbamoyladenosine biosynthesis protein TsaB</fullName>
    </alternativeName>
</protein>
<organism evidence="5 6">
    <name type="scientific">Moraxella macacae 0408225</name>
    <dbReference type="NCBI Taxonomy" id="1230338"/>
    <lineage>
        <taxon>Bacteria</taxon>
        <taxon>Pseudomonadati</taxon>
        <taxon>Pseudomonadota</taxon>
        <taxon>Gammaproteobacteria</taxon>
        <taxon>Moraxellales</taxon>
        <taxon>Moraxellaceae</taxon>
        <taxon>Moraxella</taxon>
    </lineage>
</organism>
<dbReference type="PANTHER" id="PTHR11735:SF11">
    <property type="entry name" value="TRNA THREONYLCARBAMOYLADENOSINE BIOSYNTHESIS PROTEIN TSAB"/>
    <property type="match status" value="1"/>
</dbReference>
<reference evidence="5 6" key="1">
    <citation type="journal article" date="2013" name="Genome Announc.">
        <title>Genome Sequence of Moraxella macacae 0408225, a Novel Bacterial Species Isolated from a Cynomolgus Macaque with Epistaxis.</title>
        <authorList>
            <person name="Ladner J.T."/>
            <person name="Whitehouse C.A."/>
            <person name="Koroleva G.I."/>
            <person name="Palacios G.F."/>
        </authorList>
    </citation>
    <scope>NUCLEOTIDE SEQUENCE [LARGE SCALE GENOMIC DNA]</scope>
    <source>
        <strain evidence="5 6">0408225</strain>
    </source>
</reference>
<keyword evidence="5" id="KW-0378">Hydrolase</keyword>
<evidence type="ECO:0000256" key="3">
    <source>
        <dbReference type="ARBA" id="ARBA00032446"/>
    </source>
</evidence>
<keyword evidence="5" id="KW-0645">Protease</keyword>
<dbReference type="InterPro" id="IPR043129">
    <property type="entry name" value="ATPase_NBD"/>
</dbReference>
<dbReference type="SUPFAM" id="SSF53067">
    <property type="entry name" value="Actin-like ATPase domain"/>
    <property type="match status" value="2"/>
</dbReference>
<comment type="caution">
    <text evidence="5">The sequence shown here is derived from an EMBL/GenBank/DDBJ whole genome shotgun (WGS) entry which is preliminary data.</text>
</comment>
<dbReference type="CDD" id="cd24032">
    <property type="entry name" value="ASKHA_NBD_TsaB"/>
    <property type="match status" value="1"/>
</dbReference>
<dbReference type="AlphaFoldDB" id="L2FA94"/>
<dbReference type="NCBIfam" id="TIGR03725">
    <property type="entry name" value="T6A_YeaZ"/>
    <property type="match status" value="1"/>
</dbReference>
<dbReference type="InterPro" id="IPR022496">
    <property type="entry name" value="T6A_TsaB"/>
</dbReference>
<evidence type="ECO:0000256" key="2">
    <source>
        <dbReference type="ARBA" id="ARBA00019012"/>
    </source>
</evidence>
<dbReference type="GO" id="GO:0008233">
    <property type="term" value="F:peptidase activity"/>
    <property type="evidence" value="ECO:0007669"/>
    <property type="project" value="UniProtKB-KW"/>
</dbReference>
<accession>L2FA94</accession>
<proteinExistence type="inferred from homology"/>
<name>L2FA94_9GAMM</name>
<gene>
    <name evidence="5" type="ORF">MOMA_04650</name>
</gene>
<dbReference type="Pfam" id="PF00814">
    <property type="entry name" value="TsaD"/>
    <property type="match status" value="1"/>
</dbReference>
<keyword evidence="6" id="KW-1185">Reference proteome</keyword>
<comment type="similarity">
    <text evidence="1">Belongs to the KAE1 / TsaD family. TsaB subfamily.</text>
</comment>